<dbReference type="Proteomes" id="UP001055811">
    <property type="component" value="Linkage Group LG05"/>
</dbReference>
<protein>
    <submittedName>
        <fullName evidence="1">Uncharacterized protein</fullName>
    </submittedName>
</protein>
<proteinExistence type="predicted"/>
<evidence type="ECO:0000313" key="2">
    <source>
        <dbReference type="Proteomes" id="UP001055811"/>
    </source>
</evidence>
<evidence type="ECO:0000313" key="1">
    <source>
        <dbReference type="EMBL" id="KAI3737424.1"/>
    </source>
</evidence>
<comment type="caution">
    <text evidence="1">The sequence shown here is derived from an EMBL/GenBank/DDBJ whole genome shotgun (WGS) entry which is preliminary data.</text>
</comment>
<reference evidence="2" key="1">
    <citation type="journal article" date="2022" name="Mol. Ecol. Resour.">
        <title>The genomes of chicory, endive, great burdock and yacon provide insights into Asteraceae palaeo-polyploidization history and plant inulin production.</title>
        <authorList>
            <person name="Fan W."/>
            <person name="Wang S."/>
            <person name="Wang H."/>
            <person name="Wang A."/>
            <person name="Jiang F."/>
            <person name="Liu H."/>
            <person name="Zhao H."/>
            <person name="Xu D."/>
            <person name="Zhang Y."/>
        </authorList>
    </citation>
    <scope>NUCLEOTIDE SEQUENCE [LARGE SCALE GENOMIC DNA]</scope>
    <source>
        <strain evidence="2">cv. Punajuju</strain>
    </source>
</reference>
<keyword evidence="2" id="KW-1185">Reference proteome</keyword>
<gene>
    <name evidence="1" type="ORF">L2E82_27426</name>
</gene>
<dbReference type="EMBL" id="CM042013">
    <property type="protein sequence ID" value="KAI3737424.1"/>
    <property type="molecule type" value="Genomic_DNA"/>
</dbReference>
<reference evidence="1 2" key="2">
    <citation type="journal article" date="2022" name="Mol. Ecol. Resour.">
        <title>The genomes of chicory, endive, great burdock and yacon provide insights into Asteraceae paleo-polyploidization history and plant inulin production.</title>
        <authorList>
            <person name="Fan W."/>
            <person name="Wang S."/>
            <person name="Wang H."/>
            <person name="Wang A."/>
            <person name="Jiang F."/>
            <person name="Liu H."/>
            <person name="Zhao H."/>
            <person name="Xu D."/>
            <person name="Zhang Y."/>
        </authorList>
    </citation>
    <scope>NUCLEOTIDE SEQUENCE [LARGE SCALE GENOMIC DNA]</scope>
    <source>
        <strain evidence="2">cv. Punajuju</strain>
        <tissue evidence="1">Leaves</tissue>
    </source>
</reference>
<accession>A0ACB9CSZ8</accession>
<name>A0ACB9CSZ8_CICIN</name>
<organism evidence="1 2">
    <name type="scientific">Cichorium intybus</name>
    <name type="common">Chicory</name>
    <dbReference type="NCBI Taxonomy" id="13427"/>
    <lineage>
        <taxon>Eukaryota</taxon>
        <taxon>Viridiplantae</taxon>
        <taxon>Streptophyta</taxon>
        <taxon>Embryophyta</taxon>
        <taxon>Tracheophyta</taxon>
        <taxon>Spermatophyta</taxon>
        <taxon>Magnoliopsida</taxon>
        <taxon>eudicotyledons</taxon>
        <taxon>Gunneridae</taxon>
        <taxon>Pentapetalae</taxon>
        <taxon>asterids</taxon>
        <taxon>campanulids</taxon>
        <taxon>Asterales</taxon>
        <taxon>Asteraceae</taxon>
        <taxon>Cichorioideae</taxon>
        <taxon>Cichorieae</taxon>
        <taxon>Cichoriinae</taxon>
        <taxon>Cichorium</taxon>
    </lineage>
</organism>
<sequence>MNRSLQKDKPEILDLSSTYLASHISLYYSFIYLLCIASPTQIEFDFETLDDSPSHLPIHHRTETTPSRLERSSVSFCTDLKMDLKMKNTEFEMPVYRSIKPTPNEGSNNTTVWLPNLVWKLKVTMKMSSKVMRLMICVADGIERMYRTRSVLVVRARK</sequence>